<organism evidence="1 2">
    <name type="scientific">Tropilaelaps mercedesae</name>
    <dbReference type="NCBI Taxonomy" id="418985"/>
    <lineage>
        <taxon>Eukaryota</taxon>
        <taxon>Metazoa</taxon>
        <taxon>Ecdysozoa</taxon>
        <taxon>Arthropoda</taxon>
        <taxon>Chelicerata</taxon>
        <taxon>Arachnida</taxon>
        <taxon>Acari</taxon>
        <taxon>Parasitiformes</taxon>
        <taxon>Mesostigmata</taxon>
        <taxon>Gamasina</taxon>
        <taxon>Dermanyssoidea</taxon>
        <taxon>Laelapidae</taxon>
        <taxon>Tropilaelaps</taxon>
    </lineage>
</organism>
<sequence length="55" mass="6255">MLRVCLRLEHLRTSGIDTEAGDPERWQILSVPYDVGSLSVCNKQQSCEYRVPSFA</sequence>
<gene>
    <name evidence="1" type="ORF">BIW11_03468</name>
</gene>
<reference evidence="1 2" key="1">
    <citation type="journal article" date="2017" name="Gigascience">
        <title>Draft genome of the honey bee ectoparasitic mite, Tropilaelaps mercedesae, is shaped by the parasitic life history.</title>
        <authorList>
            <person name="Dong X."/>
            <person name="Armstrong S.D."/>
            <person name="Xia D."/>
            <person name="Makepeace B.L."/>
            <person name="Darby A.C."/>
            <person name="Kadowaki T."/>
        </authorList>
    </citation>
    <scope>NUCLEOTIDE SEQUENCE [LARGE SCALE GENOMIC DNA]</scope>
    <source>
        <strain evidence="1">Wuxi-XJTLU</strain>
    </source>
</reference>
<accession>A0A1V9XKJ1</accession>
<dbReference type="InParanoid" id="A0A1V9XKJ1"/>
<evidence type="ECO:0000313" key="2">
    <source>
        <dbReference type="Proteomes" id="UP000192247"/>
    </source>
</evidence>
<name>A0A1V9XKJ1_9ACAR</name>
<protein>
    <submittedName>
        <fullName evidence="1">Uncharacterized protein</fullName>
    </submittedName>
</protein>
<keyword evidence="2" id="KW-1185">Reference proteome</keyword>
<proteinExistence type="predicted"/>
<comment type="caution">
    <text evidence="1">The sequence shown here is derived from an EMBL/GenBank/DDBJ whole genome shotgun (WGS) entry which is preliminary data.</text>
</comment>
<evidence type="ECO:0000313" key="1">
    <source>
        <dbReference type="EMBL" id="OQR74050.1"/>
    </source>
</evidence>
<dbReference type="AlphaFoldDB" id="A0A1V9XKJ1"/>
<dbReference type="Proteomes" id="UP000192247">
    <property type="component" value="Unassembled WGS sequence"/>
</dbReference>
<dbReference type="EMBL" id="MNPL01008792">
    <property type="protein sequence ID" value="OQR74050.1"/>
    <property type="molecule type" value="Genomic_DNA"/>
</dbReference>